<comment type="caution">
    <text evidence="1">The sequence shown here is derived from an EMBL/GenBank/DDBJ whole genome shotgun (WGS) entry which is preliminary data.</text>
</comment>
<protein>
    <submittedName>
        <fullName evidence="1">Uncharacterized protein</fullName>
    </submittedName>
</protein>
<evidence type="ECO:0000313" key="2">
    <source>
        <dbReference type="Proteomes" id="UP000310200"/>
    </source>
</evidence>
<feature type="non-terminal residue" evidence="1">
    <location>
        <position position="557"/>
    </location>
</feature>
<dbReference type="Proteomes" id="UP000310200">
    <property type="component" value="Unassembled WGS sequence"/>
</dbReference>
<organism evidence="1 2">
    <name type="scientific">Temnothorax longispinosus</name>
    <dbReference type="NCBI Taxonomy" id="300112"/>
    <lineage>
        <taxon>Eukaryota</taxon>
        <taxon>Metazoa</taxon>
        <taxon>Ecdysozoa</taxon>
        <taxon>Arthropoda</taxon>
        <taxon>Hexapoda</taxon>
        <taxon>Insecta</taxon>
        <taxon>Pterygota</taxon>
        <taxon>Neoptera</taxon>
        <taxon>Endopterygota</taxon>
        <taxon>Hymenoptera</taxon>
        <taxon>Apocrita</taxon>
        <taxon>Aculeata</taxon>
        <taxon>Formicoidea</taxon>
        <taxon>Formicidae</taxon>
        <taxon>Myrmicinae</taxon>
        <taxon>Temnothorax</taxon>
    </lineage>
</organism>
<dbReference type="Pfam" id="PF06407">
    <property type="entry name" value="BDV_P40"/>
    <property type="match status" value="1"/>
</dbReference>
<gene>
    <name evidence="1" type="ORF">DBV15_07191</name>
</gene>
<dbReference type="Gene3D" id="1.10.3050.10">
    <property type="entry name" value="borna disease virus nucleoprotein, domain 2"/>
    <property type="match status" value="1"/>
</dbReference>
<dbReference type="InterPro" id="IPR015970">
    <property type="entry name" value="P40_nucleoprot_sub2_BD-vir"/>
</dbReference>
<dbReference type="InterPro" id="IPR009441">
    <property type="entry name" value="P40_nucleoprot_BD-vir"/>
</dbReference>
<dbReference type="AlphaFoldDB" id="A0A4S2JPR2"/>
<evidence type="ECO:0000313" key="1">
    <source>
        <dbReference type="EMBL" id="TGZ38181.1"/>
    </source>
</evidence>
<proteinExistence type="predicted"/>
<accession>A0A4S2JPR2</accession>
<dbReference type="EMBL" id="QBLH01003453">
    <property type="protein sequence ID" value="TGZ38181.1"/>
    <property type="molecule type" value="Genomic_DNA"/>
</dbReference>
<keyword evidence="2" id="KW-1185">Reference proteome</keyword>
<name>A0A4S2JPR2_9HYME</name>
<reference evidence="1 2" key="1">
    <citation type="journal article" date="2019" name="Philos. Trans. R. Soc. Lond., B, Biol. Sci.">
        <title>Ant behaviour and brain gene expression of defending hosts depend on the ecological success of the intruding social parasite.</title>
        <authorList>
            <person name="Kaur R."/>
            <person name="Stoldt M."/>
            <person name="Jongepier E."/>
            <person name="Feldmeyer B."/>
            <person name="Menzel F."/>
            <person name="Bornberg-Bauer E."/>
            <person name="Foitzik S."/>
        </authorList>
    </citation>
    <scope>NUCLEOTIDE SEQUENCE [LARGE SCALE GENOMIC DNA]</scope>
    <source>
        <tissue evidence="1">Whole body</tissue>
    </source>
</reference>
<sequence length="557" mass="63734">MGVVSDYLESSNISIEGIKYEPIHRQFRLPINHTASYIEPPHAILCPDNRFDSEEIILTAIYWTLGKRPTRMLVNQLDETSELHAAMDMANTIHSNQILVFLGMAGLMTIGKKLGSDMDANGEYLINRWQDVCNATEIENIFTSGVVLRKRYLTFIRTLKIWQLWIEVRPAVCKSLLVAALDFLEGSPNMLVNTAMAKVKIEIQYFGMEMILKMDAFVSLQNINVNKAIFLPDIAQQAVDLRRAMDELRRRYGDRFPYLKIYWLEGTDRLTCRKYPDLFYAVVATEVANKKTIPDSVRHILMDLQTRTARHIIDAEVKKTLKSEMLDKVTTANLRFLNIDPRLFLCEDLDLPLISSDIILEDLGYEPIHRQVRLPVADTATYIEPPHAILCPDNRFYPEDIIVTAICWTLGKRPTSMPVSQVHMTPKLAKAVEKEFDTIYCDQILVFLGMAGLMTIIKKLGSDTDANREYLTNTWQTVCNIVGMGMINIFTSCSVSQERFTSFVKILEIWQDWIEPRDALRKSLLDAALLEHPEESSLFVRVAINQVKKVSNTFRPG</sequence>